<keyword evidence="4" id="KW-1185">Reference proteome</keyword>
<dbReference type="Gene3D" id="3.20.20.450">
    <property type="entry name" value="EAL domain"/>
    <property type="match status" value="1"/>
</dbReference>
<accession>A0AAE3VK02</accession>
<proteinExistence type="predicted"/>
<dbReference type="InterPro" id="IPR035919">
    <property type="entry name" value="EAL_sf"/>
</dbReference>
<dbReference type="Proteomes" id="UP001229244">
    <property type="component" value="Unassembled WGS sequence"/>
</dbReference>
<dbReference type="PANTHER" id="PTHR44757:SF2">
    <property type="entry name" value="BIOFILM ARCHITECTURE MAINTENANCE PROTEIN MBAA"/>
    <property type="match status" value="1"/>
</dbReference>
<protein>
    <submittedName>
        <fullName evidence="3">Diguanylate cyclase (GGDEF)-like protein</fullName>
    </submittedName>
</protein>
<dbReference type="PROSITE" id="PS50887">
    <property type="entry name" value="GGDEF"/>
    <property type="match status" value="1"/>
</dbReference>
<dbReference type="NCBIfam" id="TIGR00254">
    <property type="entry name" value="GGDEF"/>
    <property type="match status" value="1"/>
</dbReference>
<organism evidence="3 4">
    <name type="scientific">Amorphus orientalis</name>
    <dbReference type="NCBI Taxonomy" id="649198"/>
    <lineage>
        <taxon>Bacteria</taxon>
        <taxon>Pseudomonadati</taxon>
        <taxon>Pseudomonadota</taxon>
        <taxon>Alphaproteobacteria</taxon>
        <taxon>Hyphomicrobiales</taxon>
        <taxon>Amorphaceae</taxon>
        <taxon>Amorphus</taxon>
    </lineage>
</organism>
<feature type="domain" description="GGDEF" evidence="2">
    <location>
        <begin position="292"/>
        <end position="425"/>
    </location>
</feature>
<dbReference type="InterPro" id="IPR000160">
    <property type="entry name" value="GGDEF_dom"/>
</dbReference>
<dbReference type="EMBL" id="JAUSUL010000001">
    <property type="protein sequence ID" value="MDQ0313594.1"/>
    <property type="molecule type" value="Genomic_DNA"/>
</dbReference>
<evidence type="ECO:0000313" key="3">
    <source>
        <dbReference type="EMBL" id="MDQ0313594.1"/>
    </source>
</evidence>
<comment type="caution">
    <text evidence="3">The sequence shown here is derived from an EMBL/GenBank/DDBJ whole genome shotgun (WGS) entry which is preliminary data.</text>
</comment>
<gene>
    <name evidence="3" type="ORF">J2S73_000031</name>
</gene>
<dbReference type="InterPro" id="IPR043128">
    <property type="entry name" value="Rev_trsase/Diguanyl_cyclase"/>
</dbReference>
<sequence length="710" mass="77769">MTHAKGDLADAPKELGELESVAAVLRSVLGGAGAGIALAAEGRVWVGVNADNPQVAGKIEAALVLKPEAPEEAAADGSLLVSDMQLTDEGASVRIAVDGDAEDAGNSLERALPSIGALVRQVVGKVQEIGALQRTVSVMTRFETMSRTGRWQLDLDSRALTWSDEVYRIFDLKPGDPISLERALSFYPKEAQANLRGKFEEAMQTGAGFTLAMPAETASGTRKFVRVMAEPEQVDGGTASLFGVIQDVTEEKEAERRLWWTANHDPLTGLPNRMLFQDRLSRAIEHAKRFDEEIGLVIFDVDNFKMVNDVYGHEAGDLLLKHISDVLLDTIRATDSIARLGGDEFAVILGDLRGEGDVYPPLERLSQATDFKFDYRGTVIPVRMSMGVALFPTHGESGEDLYRNADIALFRTKNNHDRRMTLYESRFGYELQARDELLRDVRQALEADLIVPFYQPLFDLETGAIVGAEVLARWRRAEGTLEAASFIAAINDYETAPLVGAGILRQAAADMAAYKAEFSDSVPFSLNVSRSQVRNPEFVALVAASLNDDEIGFSDFILEISEDAVVERDHFQVADSLADLAEKGLGFAFDDFGNSFSSLIHINSYSVRQVKIDRKLVDDINIDSQKLAIVDGILRICSSLGIDVVAECVEREDQVRALRQLGVRHAQGNFLARPMTFSDFIDLNRSGLRSGYEVSPHLLSHTGKPANPSC</sequence>
<dbReference type="SMART" id="SM00052">
    <property type="entry name" value="EAL"/>
    <property type="match status" value="1"/>
</dbReference>
<dbReference type="CDD" id="cd01949">
    <property type="entry name" value="GGDEF"/>
    <property type="match status" value="1"/>
</dbReference>
<dbReference type="InterPro" id="IPR035965">
    <property type="entry name" value="PAS-like_dom_sf"/>
</dbReference>
<evidence type="ECO:0000313" key="4">
    <source>
        <dbReference type="Proteomes" id="UP001229244"/>
    </source>
</evidence>
<feature type="domain" description="EAL" evidence="1">
    <location>
        <begin position="434"/>
        <end position="688"/>
    </location>
</feature>
<dbReference type="Pfam" id="PF00990">
    <property type="entry name" value="GGDEF"/>
    <property type="match status" value="1"/>
</dbReference>
<dbReference type="Gene3D" id="3.30.70.270">
    <property type="match status" value="1"/>
</dbReference>
<dbReference type="SUPFAM" id="SSF141868">
    <property type="entry name" value="EAL domain-like"/>
    <property type="match status" value="1"/>
</dbReference>
<dbReference type="PROSITE" id="PS50883">
    <property type="entry name" value="EAL"/>
    <property type="match status" value="1"/>
</dbReference>
<dbReference type="SUPFAM" id="SSF55785">
    <property type="entry name" value="PYP-like sensor domain (PAS domain)"/>
    <property type="match status" value="1"/>
</dbReference>
<dbReference type="SUPFAM" id="SSF55073">
    <property type="entry name" value="Nucleotide cyclase"/>
    <property type="match status" value="1"/>
</dbReference>
<evidence type="ECO:0000259" key="2">
    <source>
        <dbReference type="PROSITE" id="PS50887"/>
    </source>
</evidence>
<dbReference type="Pfam" id="PF00563">
    <property type="entry name" value="EAL"/>
    <property type="match status" value="1"/>
</dbReference>
<dbReference type="CDD" id="cd01948">
    <property type="entry name" value="EAL"/>
    <property type="match status" value="1"/>
</dbReference>
<dbReference type="Gene3D" id="3.30.450.20">
    <property type="entry name" value="PAS domain"/>
    <property type="match status" value="1"/>
</dbReference>
<dbReference type="InterPro" id="IPR052155">
    <property type="entry name" value="Biofilm_reg_signaling"/>
</dbReference>
<dbReference type="RefSeq" id="WP_306883396.1">
    <property type="nucleotide sequence ID" value="NZ_JAUSUL010000001.1"/>
</dbReference>
<evidence type="ECO:0000259" key="1">
    <source>
        <dbReference type="PROSITE" id="PS50883"/>
    </source>
</evidence>
<dbReference type="InterPro" id="IPR001633">
    <property type="entry name" value="EAL_dom"/>
</dbReference>
<dbReference type="SMART" id="SM00267">
    <property type="entry name" value="GGDEF"/>
    <property type="match status" value="1"/>
</dbReference>
<dbReference type="AlphaFoldDB" id="A0AAE3VK02"/>
<dbReference type="PANTHER" id="PTHR44757">
    <property type="entry name" value="DIGUANYLATE CYCLASE DGCP"/>
    <property type="match status" value="1"/>
</dbReference>
<reference evidence="3" key="1">
    <citation type="submission" date="2023-07" db="EMBL/GenBank/DDBJ databases">
        <title>Genomic Encyclopedia of Type Strains, Phase IV (KMG-IV): sequencing the most valuable type-strain genomes for metagenomic binning, comparative biology and taxonomic classification.</title>
        <authorList>
            <person name="Goeker M."/>
        </authorList>
    </citation>
    <scope>NUCLEOTIDE SEQUENCE</scope>
    <source>
        <strain evidence="3">DSM 21202</strain>
    </source>
</reference>
<dbReference type="InterPro" id="IPR029787">
    <property type="entry name" value="Nucleotide_cyclase"/>
</dbReference>
<name>A0AAE3VK02_9HYPH</name>